<evidence type="ECO:0000313" key="3">
    <source>
        <dbReference type="WBParaSite" id="NBR_0000556901-mRNA-1"/>
    </source>
</evidence>
<evidence type="ECO:0000313" key="2">
    <source>
        <dbReference type="Proteomes" id="UP000271162"/>
    </source>
</evidence>
<reference evidence="1 2" key="2">
    <citation type="submission" date="2018-11" db="EMBL/GenBank/DDBJ databases">
        <authorList>
            <consortium name="Pathogen Informatics"/>
        </authorList>
    </citation>
    <scope>NUCLEOTIDE SEQUENCE [LARGE SCALE GENOMIC DNA]</scope>
</reference>
<keyword evidence="2" id="KW-1185">Reference proteome</keyword>
<dbReference type="AlphaFoldDB" id="A0A0N4XSR7"/>
<protein>
    <submittedName>
        <fullName evidence="3">Transposase</fullName>
    </submittedName>
</protein>
<evidence type="ECO:0000313" key="1">
    <source>
        <dbReference type="EMBL" id="VDL69159.1"/>
    </source>
</evidence>
<organism evidence="3">
    <name type="scientific">Nippostrongylus brasiliensis</name>
    <name type="common">Rat hookworm</name>
    <dbReference type="NCBI Taxonomy" id="27835"/>
    <lineage>
        <taxon>Eukaryota</taxon>
        <taxon>Metazoa</taxon>
        <taxon>Ecdysozoa</taxon>
        <taxon>Nematoda</taxon>
        <taxon>Chromadorea</taxon>
        <taxon>Rhabditida</taxon>
        <taxon>Rhabditina</taxon>
        <taxon>Rhabditomorpha</taxon>
        <taxon>Strongyloidea</taxon>
        <taxon>Heligmosomidae</taxon>
        <taxon>Nippostrongylus</taxon>
    </lineage>
</organism>
<proteinExistence type="predicted"/>
<gene>
    <name evidence="1" type="ORF">NBR_LOCUS5570</name>
</gene>
<dbReference type="WBParaSite" id="NBR_0000556901-mRNA-1">
    <property type="protein sequence ID" value="NBR_0000556901-mRNA-1"/>
    <property type="gene ID" value="NBR_0000556901"/>
</dbReference>
<dbReference type="Proteomes" id="UP000271162">
    <property type="component" value="Unassembled WGS sequence"/>
</dbReference>
<reference evidence="3" key="1">
    <citation type="submission" date="2017-02" db="UniProtKB">
        <authorList>
            <consortium name="WormBaseParasite"/>
        </authorList>
    </citation>
    <scope>IDENTIFICATION</scope>
</reference>
<dbReference type="EMBL" id="UYSL01014054">
    <property type="protein sequence ID" value="VDL69159.1"/>
    <property type="molecule type" value="Genomic_DNA"/>
</dbReference>
<accession>A0A0N4XSR7</accession>
<sequence>MLGEAVERPIIVDGVYDKEVLDIDAPWSMFQGRAI</sequence>
<name>A0A0N4XSR7_NIPBR</name>